<dbReference type="EMBL" id="CP073754">
    <property type="protein sequence ID" value="QWF72361.1"/>
    <property type="molecule type" value="Genomic_DNA"/>
</dbReference>
<proteinExistence type="predicted"/>
<name>A0A975MQY0_9GAMM</name>
<keyword evidence="3" id="KW-1185">Reference proteome</keyword>
<protein>
    <submittedName>
        <fullName evidence="2">AMP-binding protein</fullName>
    </submittedName>
</protein>
<feature type="domain" description="AMP-dependent synthetase/ligase" evidence="1">
    <location>
        <begin position="13"/>
        <end position="116"/>
    </location>
</feature>
<evidence type="ECO:0000313" key="2">
    <source>
        <dbReference type="EMBL" id="QWF72361.1"/>
    </source>
</evidence>
<dbReference type="SUPFAM" id="SSF56801">
    <property type="entry name" value="Acetyl-CoA synthetase-like"/>
    <property type="match status" value="1"/>
</dbReference>
<reference evidence="2" key="1">
    <citation type="submission" date="2021-04" db="EMBL/GenBank/DDBJ databases">
        <title>Draft genome sequence data of methanotrophic Methylovulum sp. strain S1L and Methylomonas sp. strain S2AM isolated from boreal lake water columns.</title>
        <authorList>
            <person name="Rissanen A.J."/>
            <person name="Mangayil R."/>
            <person name="Svenning M.M."/>
            <person name="Khanongnuch R."/>
        </authorList>
    </citation>
    <scope>NUCLEOTIDE SEQUENCE</scope>
    <source>
        <strain evidence="2">S2AM</strain>
    </source>
</reference>
<dbReference type="Proteomes" id="UP000676649">
    <property type="component" value="Chromosome"/>
</dbReference>
<dbReference type="InterPro" id="IPR042099">
    <property type="entry name" value="ANL_N_sf"/>
</dbReference>
<gene>
    <name evidence="2" type="ORF">KEF85_07925</name>
</gene>
<sequence length="380" mass="42014">MTVDTLPAWLNFQAGQRRQQIAIRHKQLGIWQEKSWAELHQEIASLVAALQIRGFGRGDTLYLLSEPRPEALLLALAAQWLGGYAALLDISETADTLTILQQLQAQFVFAEAQAQVDLVQSLNLGQRLLIYANRRGLSAYGHGVLQRYAELTAAGQGSINLHPLAEPDQPAFRFFRLNLQRQIEQQVLTHSELLAQGRKLIAQEALTDQEEALAARAFAASGHTRYLLAPWLLAGFKLNFPENLNTRDIDRRELGPTLVAGTRLSYQRLAELVNQRLPLPGTPGRAVVDWALAGSEQSSGLRLWLSQILIIRPLRDVLGLSRARVPLIVGEKLSPQAAQLLTAIGVQVKPWPDLKNWQTAGPEKLANPVFETAAALEAKS</sequence>
<dbReference type="AlphaFoldDB" id="A0A975MQY0"/>
<organism evidence="2 3">
    <name type="scientific">Methylomonas paludis</name>
    <dbReference type="NCBI Taxonomy" id="1173101"/>
    <lineage>
        <taxon>Bacteria</taxon>
        <taxon>Pseudomonadati</taxon>
        <taxon>Pseudomonadota</taxon>
        <taxon>Gammaproteobacteria</taxon>
        <taxon>Methylococcales</taxon>
        <taxon>Methylococcaceae</taxon>
        <taxon>Methylomonas</taxon>
    </lineage>
</organism>
<dbReference type="InterPro" id="IPR000873">
    <property type="entry name" value="AMP-dep_synth/lig_dom"/>
</dbReference>
<dbReference type="Gene3D" id="3.40.50.12780">
    <property type="entry name" value="N-terminal domain of ligase-like"/>
    <property type="match status" value="1"/>
</dbReference>
<dbReference type="KEGG" id="mpad:KEF85_07925"/>
<dbReference type="RefSeq" id="WP_215584766.1">
    <property type="nucleotide sequence ID" value="NZ_CP073754.1"/>
</dbReference>
<evidence type="ECO:0000259" key="1">
    <source>
        <dbReference type="Pfam" id="PF00501"/>
    </source>
</evidence>
<accession>A0A975MQY0</accession>
<dbReference type="Pfam" id="PF00501">
    <property type="entry name" value="AMP-binding"/>
    <property type="match status" value="1"/>
</dbReference>
<evidence type="ECO:0000313" key="3">
    <source>
        <dbReference type="Proteomes" id="UP000676649"/>
    </source>
</evidence>